<feature type="signal peptide" evidence="1">
    <location>
        <begin position="1"/>
        <end position="20"/>
    </location>
</feature>
<accession>A0A9P0HRM4</accession>
<proteinExistence type="predicted"/>
<dbReference type="AlphaFoldDB" id="A0A9P0HRM4"/>
<feature type="chain" id="PRO_5040387588" description="Neuropeptide" evidence="1">
    <location>
        <begin position="21"/>
        <end position="82"/>
    </location>
</feature>
<organism evidence="2 3">
    <name type="scientific">Nezara viridula</name>
    <name type="common">Southern green stink bug</name>
    <name type="synonym">Cimex viridulus</name>
    <dbReference type="NCBI Taxonomy" id="85310"/>
    <lineage>
        <taxon>Eukaryota</taxon>
        <taxon>Metazoa</taxon>
        <taxon>Ecdysozoa</taxon>
        <taxon>Arthropoda</taxon>
        <taxon>Hexapoda</taxon>
        <taxon>Insecta</taxon>
        <taxon>Pterygota</taxon>
        <taxon>Neoptera</taxon>
        <taxon>Paraneoptera</taxon>
        <taxon>Hemiptera</taxon>
        <taxon>Heteroptera</taxon>
        <taxon>Panheteroptera</taxon>
        <taxon>Pentatomomorpha</taxon>
        <taxon>Pentatomoidea</taxon>
        <taxon>Pentatomidae</taxon>
        <taxon>Pentatominae</taxon>
        <taxon>Nezara</taxon>
    </lineage>
</organism>
<name>A0A9P0HRM4_NEZVI</name>
<dbReference type="EMBL" id="OV725083">
    <property type="protein sequence ID" value="CAH1406996.1"/>
    <property type="molecule type" value="Genomic_DNA"/>
</dbReference>
<keyword evidence="1" id="KW-0732">Signal</keyword>
<reference evidence="2" key="1">
    <citation type="submission" date="2022-01" db="EMBL/GenBank/DDBJ databases">
        <authorList>
            <person name="King R."/>
        </authorList>
    </citation>
    <scope>NUCLEOTIDE SEQUENCE</scope>
</reference>
<evidence type="ECO:0000313" key="2">
    <source>
        <dbReference type="EMBL" id="CAH1406996.1"/>
    </source>
</evidence>
<gene>
    <name evidence="2" type="ORF">NEZAVI_LOCUS14818</name>
</gene>
<evidence type="ECO:0000256" key="1">
    <source>
        <dbReference type="SAM" id="SignalP"/>
    </source>
</evidence>
<protein>
    <recommendedName>
        <fullName evidence="4">Neuropeptide</fullName>
    </recommendedName>
</protein>
<evidence type="ECO:0000313" key="3">
    <source>
        <dbReference type="Proteomes" id="UP001152798"/>
    </source>
</evidence>
<sequence>MLAIVLLCGIFISLYSSADARAVDDDEVYQNLSILRYVLGQEAGRVKCQNKCCYRTTYCCEGGKCCSHLFHGARRVTEPVEC</sequence>
<dbReference type="Proteomes" id="UP001152798">
    <property type="component" value="Chromosome 7"/>
</dbReference>
<evidence type="ECO:0008006" key="4">
    <source>
        <dbReference type="Google" id="ProtNLM"/>
    </source>
</evidence>
<keyword evidence="3" id="KW-1185">Reference proteome</keyword>